<dbReference type="RefSeq" id="WP_154473888.1">
    <property type="nucleotide sequence ID" value="NZ_VUMD01000027.1"/>
</dbReference>
<dbReference type="GO" id="GO:0005886">
    <property type="term" value="C:plasma membrane"/>
    <property type="evidence" value="ECO:0007669"/>
    <property type="project" value="UniProtKB-ARBA"/>
</dbReference>
<gene>
    <name evidence="7" type="ORF">FYJ39_18690</name>
</gene>
<keyword evidence="8" id="KW-1185">Reference proteome</keyword>
<evidence type="ECO:0000256" key="6">
    <source>
        <dbReference type="SAM" id="Phobius"/>
    </source>
</evidence>
<comment type="subcellular location">
    <subcellularLocation>
        <location evidence="1">Membrane</location>
        <topology evidence="1">Multi-pass membrane protein</topology>
    </subcellularLocation>
</comment>
<evidence type="ECO:0000313" key="7">
    <source>
        <dbReference type="EMBL" id="MSS38485.1"/>
    </source>
</evidence>
<evidence type="ECO:0000256" key="5">
    <source>
        <dbReference type="ARBA" id="ARBA00023136"/>
    </source>
</evidence>
<dbReference type="PANTHER" id="PTHR34857:SF2">
    <property type="entry name" value="SLL0384 PROTEIN"/>
    <property type="match status" value="1"/>
</dbReference>
<evidence type="ECO:0000256" key="1">
    <source>
        <dbReference type="ARBA" id="ARBA00004141"/>
    </source>
</evidence>
<dbReference type="CDD" id="cd16914">
    <property type="entry name" value="EcfT"/>
    <property type="match status" value="1"/>
</dbReference>
<sequence length="244" mass="26970">MNVEKTKTKTAIDPRTWLVHLLIGVAAIILIHSNIGGLWLFAWCMLLQLAMRKGQYTISFLFVYIILTGFAWIGVQLLPDDRFYFLGLAFSNMGVIGRKAIVPLSFAVCLAKEPTGSLIASLQAMRLPKAVGIGLAVLLRFFPTIGGEYRAIRASQRFRGIGVGILYTLTHLPSTAEYILIPLILRTTKVAEELSASMTVRGVHFSGKTISYRPVRFTGKDAALCVIALLIPLTVFLLERRGIF</sequence>
<dbReference type="PANTHER" id="PTHR34857">
    <property type="entry name" value="SLL0384 PROTEIN"/>
    <property type="match status" value="1"/>
</dbReference>
<dbReference type="Pfam" id="PF02361">
    <property type="entry name" value="CbiQ"/>
    <property type="match status" value="1"/>
</dbReference>
<dbReference type="Proteomes" id="UP000429958">
    <property type="component" value="Unassembled WGS sequence"/>
</dbReference>
<reference evidence="7 8" key="1">
    <citation type="submission" date="2019-08" db="EMBL/GenBank/DDBJ databases">
        <title>In-depth cultivation of the pig gut microbiome towards novel bacterial diversity and tailored functional studies.</title>
        <authorList>
            <person name="Wylensek D."/>
            <person name="Hitch T.C.A."/>
            <person name="Clavel T."/>
        </authorList>
    </citation>
    <scope>NUCLEOTIDE SEQUENCE [LARGE SCALE GENOMIC DNA]</scope>
    <source>
        <strain evidence="7 8">WCA-389-WT-23D1</strain>
    </source>
</reference>
<feature type="transmembrane region" description="Helical" evidence="6">
    <location>
        <begin position="58"/>
        <end position="78"/>
    </location>
</feature>
<evidence type="ECO:0000256" key="2">
    <source>
        <dbReference type="ARBA" id="ARBA00022475"/>
    </source>
</evidence>
<keyword evidence="5 6" id="KW-0472">Membrane</keyword>
<keyword evidence="3 6" id="KW-0812">Transmembrane</keyword>
<evidence type="ECO:0000256" key="4">
    <source>
        <dbReference type="ARBA" id="ARBA00022989"/>
    </source>
</evidence>
<proteinExistence type="predicted"/>
<keyword evidence="2" id="KW-1003">Cell membrane</keyword>
<dbReference type="AlphaFoldDB" id="A0A7X2TED7"/>
<comment type="caution">
    <text evidence="7">The sequence shown here is derived from an EMBL/GenBank/DDBJ whole genome shotgun (WGS) entry which is preliminary data.</text>
</comment>
<evidence type="ECO:0000256" key="3">
    <source>
        <dbReference type="ARBA" id="ARBA00022692"/>
    </source>
</evidence>
<feature type="transmembrane region" description="Helical" evidence="6">
    <location>
        <begin position="221"/>
        <end position="238"/>
    </location>
</feature>
<feature type="transmembrane region" description="Helical" evidence="6">
    <location>
        <begin position="17"/>
        <end position="46"/>
    </location>
</feature>
<name>A0A7X2TED7_9CLOT</name>
<protein>
    <submittedName>
        <fullName evidence="7">Energy-coupling factor transporter transmembrane protein EcfT</fullName>
    </submittedName>
</protein>
<dbReference type="EMBL" id="VUMD01000027">
    <property type="protein sequence ID" value="MSS38485.1"/>
    <property type="molecule type" value="Genomic_DNA"/>
</dbReference>
<accession>A0A7X2TED7</accession>
<dbReference type="InterPro" id="IPR003339">
    <property type="entry name" value="ABC/ECF_trnsptr_transmembrane"/>
</dbReference>
<dbReference type="InterPro" id="IPR051611">
    <property type="entry name" value="ECF_transporter_component"/>
</dbReference>
<keyword evidence="4 6" id="KW-1133">Transmembrane helix</keyword>
<organism evidence="7 8">
    <name type="scientific">Clostridium porci</name>
    <dbReference type="NCBI Taxonomy" id="2605778"/>
    <lineage>
        <taxon>Bacteria</taxon>
        <taxon>Bacillati</taxon>
        <taxon>Bacillota</taxon>
        <taxon>Clostridia</taxon>
        <taxon>Eubacteriales</taxon>
        <taxon>Clostridiaceae</taxon>
        <taxon>Clostridium</taxon>
    </lineage>
</organism>
<feature type="transmembrane region" description="Helical" evidence="6">
    <location>
        <begin position="161"/>
        <end position="185"/>
    </location>
</feature>
<feature type="transmembrane region" description="Helical" evidence="6">
    <location>
        <begin position="130"/>
        <end position="149"/>
    </location>
</feature>
<evidence type="ECO:0000313" key="8">
    <source>
        <dbReference type="Proteomes" id="UP000429958"/>
    </source>
</evidence>